<reference evidence="3 4" key="1">
    <citation type="submission" date="2017-03" db="EMBL/GenBank/DDBJ databases">
        <title>Genomic insights into Mycobacterium simiae human colonization.</title>
        <authorList>
            <person name="Steffani J.L."/>
            <person name="Brunck M.E."/>
            <person name="Cruz E."/>
            <person name="Montiel R."/>
            <person name="Barona F."/>
        </authorList>
    </citation>
    <scope>NUCLEOTIDE SEQUENCE [LARGE SCALE GENOMIC DNA]</scope>
    <source>
        <strain evidence="3 4">MsiGto</strain>
    </source>
</reference>
<dbReference type="EMBL" id="MZZM01000001">
    <property type="protein sequence ID" value="ORJ64726.1"/>
    <property type="molecule type" value="Genomic_DNA"/>
</dbReference>
<dbReference type="NCBIfam" id="NF004829">
    <property type="entry name" value="PRK06183.1-3"/>
    <property type="match status" value="1"/>
</dbReference>
<evidence type="ECO:0000313" key="4">
    <source>
        <dbReference type="Proteomes" id="UP000193040"/>
    </source>
</evidence>
<evidence type="ECO:0000313" key="3">
    <source>
        <dbReference type="EMBL" id="ORJ64726.1"/>
    </source>
</evidence>
<keyword evidence="4" id="KW-1185">Reference proteome</keyword>
<dbReference type="SUPFAM" id="SSF51905">
    <property type="entry name" value="FAD/NAD(P)-binding domain"/>
    <property type="match status" value="1"/>
</dbReference>
<dbReference type="Pfam" id="PF01494">
    <property type="entry name" value="FAD_binding_3"/>
    <property type="match status" value="1"/>
</dbReference>
<name>A0A1X0YHB3_MYCSI</name>
<accession>A0A1X0YHB3</accession>
<dbReference type="GO" id="GO:0008688">
    <property type="term" value="F:3-(3-hydroxyphenyl)propionate hydroxylase activity"/>
    <property type="evidence" value="ECO:0007669"/>
    <property type="project" value="TreeGrafter"/>
</dbReference>
<dbReference type="PRINTS" id="PR00420">
    <property type="entry name" value="RNGMNOXGNASE"/>
</dbReference>
<keyword evidence="1" id="KW-0560">Oxidoreductase</keyword>
<sequence>MCTASGGAAAIAADSDHERSRREWFGAVTVLDGSQSDSSETSVTGSDADEQVYDVAIVGYGPAGVTAANLAGQLGLRTVVVERDADVFPRQRAISIDAESLRIIRNLGLYEAATATMHCGTTIQFTGLDGNPFLSVLPIPTEHCAETQANFFHQPWLEAVLREGVQRWPSVTVKCGWEYQDMVQSDDMVSLRVANVGTDEHTTLHARYLLACDGGSSVVRKELGVTFAGDSYSEQWMDVQAKVKRPLNRSPHFQFVCLPERPGVRCPCPGGYYRWEWRINKDEDAEQLLTSERVWQILAQDGITPDDVEIARMWNYTFHVRKCQQWRVGRVMMVGDAAHVMPPFAGQGCSGAFRDAANLMWKIEAVLRGRADATLLDTYQAEREPHHDAMSASAVRIGRIVMPPNRIAARMRDGVLRLVQRLPGVEKALSVAILRPAPLTQGFLALPAKRKKTNTVGHLIKAVTVAEPEVHLVPIDEALGIGWAILGLNATADELPQGFVKAWQRFEPRYLTVRPGTSVVTDGEIGDPSGQLWQWMTRSNARFVIVRPDRYVYATAATALDLPSPALEPALRAPRRR</sequence>
<dbReference type="PANTHER" id="PTHR43476:SF3">
    <property type="entry name" value="FAD-BINDING MONOOXYGENASE"/>
    <property type="match status" value="1"/>
</dbReference>
<organism evidence="3 4">
    <name type="scientific">Mycobacterium simiae</name>
    <name type="common">Mycobacterium habana</name>
    <dbReference type="NCBI Taxonomy" id="1784"/>
    <lineage>
        <taxon>Bacteria</taxon>
        <taxon>Bacillati</taxon>
        <taxon>Actinomycetota</taxon>
        <taxon>Actinomycetes</taxon>
        <taxon>Mycobacteriales</taxon>
        <taxon>Mycobacteriaceae</taxon>
        <taxon>Mycobacterium</taxon>
        <taxon>Mycobacterium simiae complex</taxon>
    </lineage>
</organism>
<evidence type="ECO:0000259" key="2">
    <source>
        <dbReference type="Pfam" id="PF01494"/>
    </source>
</evidence>
<dbReference type="InterPro" id="IPR002938">
    <property type="entry name" value="FAD-bd"/>
</dbReference>
<protein>
    <recommendedName>
        <fullName evidence="2">FAD-binding domain-containing protein</fullName>
    </recommendedName>
</protein>
<dbReference type="AlphaFoldDB" id="A0A1X0YHB3"/>
<dbReference type="InterPro" id="IPR050631">
    <property type="entry name" value="PheA/TfdB_FAD_monoxygenase"/>
</dbReference>
<dbReference type="PANTHER" id="PTHR43476">
    <property type="entry name" value="3-(3-HYDROXY-PHENYL)PROPIONATE/3-HYDROXYCINNAMIC ACID HYDROXYLASE"/>
    <property type="match status" value="1"/>
</dbReference>
<comment type="caution">
    <text evidence="3">The sequence shown here is derived from an EMBL/GenBank/DDBJ whole genome shotgun (WGS) entry which is preliminary data.</text>
</comment>
<feature type="domain" description="FAD-binding" evidence="2">
    <location>
        <begin position="53"/>
        <end position="390"/>
    </location>
</feature>
<dbReference type="GO" id="GO:0071949">
    <property type="term" value="F:FAD binding"/>
    <property type="evidence" value="ECO:0007669"/>
    <property type="project" value="InterPro"/>
</dbReference>
<dbReference type="GO" id="GO:0019622">
    <property type="term" value="P:3-(3-hydroxy)phenylpropionate catabolic process"/>
    <property type="evidence" value="ECO:0007669"/>
    <property type="project" value="TreeGrafter"/>
</dbReference>
<dbReference type="InterPro" id="IPR036188">
    <property type="entry name" value="FAD/NAD-bd_sf"/>
</dbReference>
<dbReference type="Proteomes" id="UP000193040">
    <property type="component" value="Unassembled WGS sequence"/>
</dbReference>
<dbReference type="Gene3D" id="3.50.50.60">
    <property type="entry name" value="FAD/NAD(P)-binding domain"/>
    <property type="match status" value="1"/>
</dbReference>
<dbReference type="Gene3D" id="3.30.9.10">
    <property type="entry name" value="D-Amino Acid Oxidase, subunit A, domain 2"/>
    <property type="match status" value="1"/>
</dbReference>
<evidence type="ECO:0000256" key="1">
    <source>
        <dbReference type="ARBA" id="ARBA00023002"/>
    </source>
</evidence>
<gene>
    <name evidence="3" type="ORF">B5M45_00130</name>
</gene>
<proteinExistence type="predicted"/>